<dbReference type="Gene3D" id="3.40.630.30">
    <property type="match status" value="1"/>
</dbReference>
<name>A0A852ZEG6_9ACTN</name>
<keyword evidence="3" id="KW-1185">Reference proteome</keyword>
<dbReference type="Pfam" id="PF13673">
    <property type="entry name" value="Acetyltransf_10"/>
    <property type="match status" value="1"/>
</dbReference>
<protein>
    <submittedName>
        <fullName evidence="2">GNAT superfamily N-acetyltransferase</fullName>
    </submittedName>
</protein>
<organism evidence="2 3">
    <name type="scientific">Actinopolymorpha rutila</name>
    <dbReference type="NCBI Taxonomy" id="446787"/>
    <lineage>
        <taxon>Bacteria</taxon>
        <taxon>Bacillati</taxon>
        <taxon>Actinomycetota</taxon>
        <taxon>Actinomycetes</taxon>
        <taxon>Propionibacteriales</taxon>
        <taxon>Actinopolymorphaceae</taxon>
        <taxon>Actinopolymorpha</taxon>
    </lineage>
</organism>
<dbReference type="EMBL" id="JACBZH010000001">
    <property type="protein sequence ID" value="NYH91294.1"/>
    <property type="molecule type" value="Genomic_DNA"/>
</dbReference>
<accession>A0A852ZEG6</accession>
<dbReference type="PANTHER" id="PTHR43233">
    <property type="entry name" value="FAMILY N-ACETYLTRANSFERASE, PUTATIVE (AFU_ORTHOLOGUE AFUA_6G03350)-RELATED"/>
    <property type="match status" value="1"/>
</dbReference>
<dbReference type="GO" id="GO:0016747">
    <property type="term" value="F:acyltransferase activity, transferring groups other than amino-acyl groups"/>
    <property type="evidence" value="ECO:0007669"/>
    <property type="project" value="InterPro"/>
</dbReference>
<feature type="domain" description="N-acetyltransferase" evidence="1">
    <location>
        <begin position="1"/>
        <end position="139"/>
    </location>
</feature>
<dbReference type="SUPFAM" id="SSF55729">
    <property type="entry name" value="Acyl-CoA N-acyltransferases (Nat)"/>
    <property type="match status" value="1"/>
</dbReference>
<dbReference type="CDD" id="cd04301">
    <property type="entry name" value="NAT_SF"/>
    <property type="match status" value="1"/>
</dbReference>
<gene>
    <name evidence="2" type="ORF">F4554_003932</name>
</gene>
<dbReference type="PROSITE" id="PS51186">
    <property type="entry name" value="GNAT"/>
    <property type="match status" value="1"/>
</dbReference>
<evidence type="ECO:0000259" key="1">
    <source>
        <dbReference type="PROSITE" id="PS51186"/>
    </source>
</evidence>
<dbReference type="PANTHER" id="PTHR43233:SF1">
    <property type="entry name" value="FAMILY N-ACETYLTRANSFERASE, PUTATIVE (AFU_ORTHOLOGUE AFUA_6G03350)-RELATED"/>
    <property type="match status" value="1"/>
</dbReference>
<keyword evidence="2" id="KW-0808">Transferase</keyword>
<evidence type="ECO:0000313" key="3">
    <source>
        <dbReference type="Proteomes" id="UP000579605"/>
    </source>
</evidence>
<dbReference type="RefSeq" id="WP_179788895.1">
    <property type="nucleotide sequence ID" value="NZ_BAAARR010000023.1"/>
</dbReference>
<comment type="caution">
    <text evidence="2">The sequence shown here is derived from an EMBL/GenBank/DDBJ whole genome shotgun (WGS) entry which is preliminary data.</text>
</comment>
<dbReference type="InterPro" id="IPR053144">
    <property type="entry name" value="Acetyltransferase_Butenolide"/>
</dbReference>
<reference evidence="2 3" key="1">
    <citation type="submission" date="2020-07" db="EMBL/GenBank/DDBJ databases">
        <title>Sequencing the genomes of 1000 actinobacteria strains.</title>
        <authorList>
            <person name="Klenk H.-P."/>
        </authorList>
    </citation>
    <scope>NUCLEOTIDE SEQUENCE [LARGE SCALE GENOMIC DNA]</scope>
    <source>
        <strain evidence="2 3">DSM 18448</strain>
    </source>
</reference>
<evidence type="ECO:0000313" key="2">
    <source>
        <dbReference type="EMBL" id="NYH91294.1"/>
    </source>
</evidence>
<proteinExistence type="predicted"/>
<sequence>MTYTYLDRVPTPHEHRSLSEAVGWGHAFAWDAIPASLAASTTGVVVYDRADLVGMGRVIGDGVFFFYVQDIAVRPDHQGRGVGHEITRRLVARIDEIAPPKAFIGLFAAGQASDLYARHGFATHEDMTGMFRVVPDRSG</sequence>
<dbReference type="AlphaFoldDB" id="A0A852ZEG6"/>
<dbReference type="InterPro" id="IPR016181">
    <property type="entry name" value="Acyl_CoA_acyltransferase"/>
</dbReference>
<dbReference type="Proteomes" id="UP000579605">
    <property type="component" value="Unassembled WGS sequence"/>
</dbReference>
<dbReference type="InterPro" id="IPR000182">
    <property type="entry name" value="GNAT_dom"/>
</dbReference>